<evidence type="ECO:0000256" key="1">
    <source>
        <dbReference type="SAM" id="SignalP"/>
    </source>
</evidence>
<keyword evidence="1" id="KW-0732">Signal</keyword>
<proteinExistence type="predicted"/>
<organism evidence="2">
    <name type="scientific">Candidatus Thiocaldithrix dubininis</name>
    <dbReference type="NCBI Taxonomy" id="3080823"/>
    <lineage>
        <taxon>Bacteria</taxon>
        <taxon>Pseudomonadati</taxon>
        <taxon>Pseudomonadota</taxon>
        <taxon>Gammaproteobacteria</taxon>
        <taxon>Thiotrichales</taxon>
        <taxon>Thiotrichaceae</taxon>
        <taxon>Candidatus Thiocaldithrix</taxon>
    </lineage>
</organism>
<feature type="signal peptide" evidence="1">
    <location>
        <begin position="1"/>
        <end position="25"/>
    </location>
</feature>
<name>A0AA95KFR0_9GAMM</name>
<evidence type="ECO:0000313" key="2">
    <source>
        <dbReference type="EMBL" id="WGZ91919.1"/>
    </source>
</evidence>
<protein>
    <submittedName>
        <fullName evidence="2">Uncharacterized protein</fullName>
    </submittedName>
</protein>
<accession>A0AA95KFR0</accession>
<dbReference type="Proteomes" id="UP001300672">
    <property type="component" value="Chromosome"/>
</dbReference>
<reference evidence="2" key="1">
    <citation type="journal article" date="2023" name="Int. J. Mol. Sci.">
        <title>Metagenomics Revealed a New Genus 'Candidatus Thiocaldithrix dubininis' gen. nov., sp. nov. and a New Species 'Candidatus Thiothrix putei' sp. nov. in the Family Thiotrichaceae, Some Members of Which Have Traits of Both Na+- and H+-Motive Energetics.</title>
        <authorList>
            <person name="Ravin N.V."/>
            <person name="Muntyan M.S."/>
            <person name="Smolyakov D.D."/>
            <person name="Rudenko T.S."/>
            <person name="Beletsky A.V."/>
            <person name="Mardanov A.V."/>
            <person name="Grabovich M.Y."/>
        </authorList>
    </citation>
    <scope>NUCLEOTIDE SEQUENCE</scope>
    <source>
        <strain evidence="2">GKL-01</strain>
    </source>
</reference>
<gene>
    <name evidence="2" type="ORF">QJT80_05415</name>
</gene>
<dbReference type="KEGG" id="tdu:QJT80_05415"/>
<feature type="chain" id="PRO_5041723898" evidence="1">
    <location>
        <begin position="26"/>
        <end position="78"/>
    </location>
</feature>
<reference evidence="2" key="2">
    <citation type="submission" date="2023-04" db="EMBL/GenBank/DDBJ databases">
        <authorList>
            <person name="Beletskiy A.V."/>
            <person name="Mardanov A.V."/>
            <person name="Ravin N.V."/>
        </authorList>
    </citation>
    <scope>NUCLEOTIDE SEQUENCE</scope>
    <source>
        <strain evidence="2">GKL-01</strain>
    </source>
</reference>
<dbReference type="EMBL" id="CP124755">
    <property type="protein sequence ID" value="WGZ91919.1"/>
    <property type="molecule type" value="Genomic_DNA"/>
</dbReference>
<dbReference type="AlphaFoldDB" id="A0AA95KFR0"/>
<sequence length="78" mass="8369">MLRKGFRTAGLSIGLCLIACFPVAAEESANDIADMMTWWETVGSDWDAATEVMDFTALLTSTDETYVLAVNASSGLSE</sequence>